<name>A0ABP0PA96_9DINO</name>
<dbReference type="Proteomes" id="UP001642464">
    <property type="component" value="Unassembled WGS sequence"/>
</dbReference>
<sequence>VPSVPAFLVARAEKTLAHLCLIAWRREVHSRQSVCKVLQPTWAAEARHLLRRTWVLWRPLGRLQRQKATLSKLASANIEREASAFLRRVLVAWREKVALSHSGSASKGDHASVGTVPLLGGPEAVLRPNNKAELQMRSGMAASSNRQHPLSHWTCPKRSRTAFYEKATRHRRHRHRHAGVPCQELRRSLMCSLRKKGSKKQQRWLRFRAPSYQLHGRVEFNGGQLCGQSRGTLVAQDCNGPVNAIT</sequence>
<comment type="caution">
    <text evidence="1">The sequence shown here is derived from an EMBL/GenBank/DDBJ whole genome shotgun (WGS) entry which is preliminary data.</text>
</comment>
<proteinExistence type="predicted"/>
<dbReference type="EMBL" id="CAXAMM010034302">
    <property type="protein sequence ID" value="CAK9072606.1"/>
    <property type="molecule type" value="Genomic_DNA"/>
</dbReference>
<evidence type="ECO:0000313" key="1">
    <source>
        <dbReference type="EMBL" id="CAK9072606.1"/>
    </source>
</evidence>
<accession>A0ABP0PA96</accession>
<feature type="non-terminal residue" evidence="1">
    <location>
        <position position="1"/>
    </location>
</feature>
<evidence type="ECO:0000313" key="2">
    <source>
        <dbReference type="Proteomes" id="UP001642464"/>
    </source>
</evidence>
<gene>
    <name evidence="1" type="ORF">SCF082_LOCUS35681</name>
</gene>
<protein>
    <submittedName>
        <fullName evidence="1">Uncharacterized protein</fullName>
    </submittedName>
</protein>
<organism evidence="1 2">
    <name type="scientific">Durusdinium trenchii</name>
    <dbReference type="NCBI Taxonomy" id="1381693"/>
    <lineage>
        <taxon>Eukaryota</taxon>
        <taxon>Sar</taxon>
        <taxon>Alveolata</taxon>
        <taxon>Dinophyceae</taxon>
        <taxon>Suessiales</taxon>
        <taxon>Symbiodiniaceae</taxon>
        <taxon>Durusdinium</taxon>
    </lineage>
</organism>
<reference evidence="1 2" key="1">
    <citation type="submission" date="2024-02" db="EMBL/GenBank/DDBJ databases">
        <authorList>
            <person name="Chen Y."/>
            <person name="Shah S."/>
            <person name="Dougan E. K."/>
            <person name="Thang M."/>
            <person name="Chan C."/>
        </authorList>
    </citation>
    <scope>NUCLEOTIDE SEQUENCE [LARGE SCALE GENOMIC DNA]</scope>
</reference>
<keyword evidence="2" id="KW-1185">Reference proteome</keyword>